<dbReference type="Gramene" id="EFJ27895">
    <property type="protein sequence ID" value="EFJ27895"/>
    <property type="gene ID" value="SELMODRAFT_94674"/>
</dbReference>
<sequence length="295" mass="32298">MAQEKEIRCFVCGAVAGATSRTVTAPLDRLRVLLQTNTTSSPMTVRQGMQHIYQKGGLAGYYVGNGMNVLKHFPEAGVRFLTFERLKSVAADLQGVKESDLGPVSRFLAGGCAGVLTTVVAYPFEVVKTRIQVSSDAKTSALKLTREMWVREGGFSLYRGLLPSVMGIFPYAGFDFAMYETLKKGILERGLIDSDSKYAPLVHMGCGIVSASIGTTLVYPLHVVRTRLQAQSTVANGSEELYKGMRDVFKRTYAREGVRGFYKGLLPNLCRVAPAASVSYCVYEQMKKLLNVETS</sequence>
<dbReference type="GO" id="GO:0046872">
    <property type="term" value="F:metal ion binding"/>
    <property type="evidence" value="ECO:0007669"/>
    <property type="project" value="UniProtKB-KW"/>
</dbReference>
<comment type="subcellular location">
    <subcellularLocation>
        <location evidence="1">Mitochondrion inner membrane</location>
        <topology evidence="1">Multi-pass membrane protein</topology>
    </subcellularLocation>
</comment>
<evidence type="ECO:0000256" key="7">
    <source>
        <dbReference type="ARBA" id="ARBA00022792"/>
    </source>
</evidence>
<feature type="repeat" description="Solcar" evidence="12">
    <location>
        <begin position="198"/>
        <end position="289"/>
    </location>
</feature>
<dbReference type="InterPro" id="IPR023395">
    <property type="entry name" value="MCP_dom_sf"/>
</dbReference>
<evidence type="ECO:0000256" key="2">
    <source>
        <dbReference type="ARBA" id="ARBA00006375"/>
    </source>
</evidence>
<keyword evidence="4 12" id="KW-0812">Transmembrane</keyword>
<keyword evidence="10" id="KW-0496">Mitochondrion</keyword>
<dbReference type="GO" id="GO:0015867">
    <property type="term" value="P:ATP transport"/>
    <property type="evidence" value="ECO:0000318"/>
    <property type="project" value="GO_Central"/>
</dbReference>
<comment type="similarity">
    <text evidence="2 13">Belongs to the mitochondrial carrier (TC 2.A.29) family.</text>
</comment>
<protein>
    <recommendedName>
        <fullName evidence="16">MC family transporter</fullName>
    </recommendedName>
</protein>
<keyword evidence="11 12" id="KW-0472">Membrane</keyword>
<dbReference type="FunFam" id="1.50.40.10:FF:000016">
    <property type="entry name" value="Solute carrier family 25 member 23"/>
    <property type="match status" value="1"/>
</dbReference>
<evidence type="ECO:0000256" key="11">
    <source>
        <dbReference type="ARBA" id="ARBA00023136"/>
    </source>
</evidence>
<dbReference type="Pfam" id="PF00153">
    <property type="entry name" value="Mito_carr"/>
    <property type="match status" value="3"/>
</dbReference>
<dbReference type="KEGG" id="smo:SELMODRAFT_94674"/>
<evidence type="ECO:0000313" key="14">
    <source>
        <dbReference type="EMBL" id="EFJ27895.1"/>
    </source>
</evidence>
<feature type="repeat" description="Solcar" evidence="12">
    <location>
        <begin position="4"/>
        <end position="89"/>
    </location>
</feature>
<evidence type="ECO:0000256" key="5">
    <source>
        <dbReference type="ARBA" id="ARBA00022723"/>
    </source>
</evidence>
<evidence type="ECO:0000313" key="15">
    <source>
        <dbReference type="Proteomes" id="UP000001514"/>
    </source>
</evidence>
<evidence type="ECO:0000256" key="6">
    <source>
        <dbReference type="ARBA" id="ARBA00022737"/>
    </source>
</evidence>
<dbReference type="SUPFAM" id="SSF103506">
    <property type="entry name" value="Mitochondrial carrier"/>
    <property type="match status" value="1"/>
</dbReference>
<dbReference type="OMA" id="YITYDAM"/>
<keyword evidence="15" id="KW-1185">Reference proteome</keyword>
<gene>
    <name evidence="14" type="ORF">SELMODRAFT_94674</name>
</gene>
<dbReference type="InParanoid" id="D8RJE5"/>
<evidence type="ECO:0000256" key="9">
    <source>
        <dbReference type="ARBA" id="ARBA00022989"/>
    </source>
</evidence>
<keyword evidence="9" id="KW-1133">Transmembrane helix</keyword>
<dbReference type="eggNOG" id="KOG0036">
    <property type="taxonomic scope" value="Eukaryota"/>
</dbReference>
<dbReference type="AlphaFoldDB" id="D8RJE5"/>
<keyword evidence="7" id="KW-0999">Mitochondrion inner membrane</keyword>
<accession>D8RJE5</accession>
<reference evidence="14 15" key="1">
    <citation type="journal article" date="2011" name="Science">
        <title>The Selaginella genome identifies genetic changes associated with the evolution of vascular plants.</title>
        <authorList>
            <person name="Banks J.A."/>
            <person name="Nishiyama T."/>
            <person name="Hasebe M."/>
            <person name="Bowman J.L."/>
            <person name="Gribskov M."/>
            <person name="dePamphilis C."/>
            <person name="Albert V.A."/>
            <person name="Aono N."/>
            <person name="Aoyama T."/>
            <person name="Ambrose B.A."/>
            <person name="Ashton N.W."/>
            <person name="Axtell M.J."/>
            <person name="Barker E."/>
            <person name="Barker M.S."/>
            <person name="Bennetzen J.L."/>
            <person name="Bonawitz N.D."/>
            <person name="Chapple C."/>
            <person name="Cheng C."/>
            <person name="Correa L.G."/>
            <person name="Dacre M."/>
            <person name="DeBarry J."/>
            <person name="Dreyer I."/>
            <person name="Elias M."/>
            <person name="Engstrom E.M."/>
            <person name="Estelle M."/>
            <person name="Feng L."/>
            <person name="Finet C."/>
            <person name="Floyd S.K."/>
            <person name="Frommer W.B."/>
            <person name="Fujita T."/>
            <person name="Gramzow L."/>
            <person name="Gutensohn M."/>
            <person name="Harholt J."/>
            <person name="Hattori M."/>
            <person name="Heyl A."/>
            <person name="Hirai T."/>
            <person name="Hiwatashi Y."/>
            <person name="Ishikawa M."/>
            <person name="Iwata M."/>
            <person name="Karol K.G."/>
            <person name="Koehler B."/>
            <person name="Kolukisaoglu U."/>
            <person name="Kubo M."/>
            <person name="Kurata T."/>
            <person name="Lalonde S."/>
            <person name="Li K."/>
            <person name="Li Y."/>
            <person name="Litt A."/>
            <person name="Lyons E."/>
            <person name="Manning G."/>
            <person name="Maruyama T."/>
            <person name="Michael T.P."/>
            <person name="Mikami K."/>
            <person name="Miyazaki S."/>
            <person name="Morinaga S."/>
            <person name="Murata T."/>
            <person name="Mueller-Roeber B."/>
            <person name="Nelson D.R."/>
            <person name="Obara M."/>
            <person name="Oguri Y."/>
            <person name="Olmstead R.G."/>
            <person name="Onodera N."/>
            <person name="Petersen B.L."/>
            <person name="Pils B."/>
            <person name="Prigge M."/>
            <person name="Rensing S.A."/>
            <person name="Riano-Pachon D.M."/>
            <person name="Roberts A.W."/>
            <person name="Sato Y."/>
            <person name="Scheller H.V."/>
            <person name="Schulz B."/>
            <person name="Schulz C."/>
            <person name="Shakirov E.V."/>
            <person name="Shibagaki N."/>
            <person name="Shinohara N."/>
            <person name="Shippen D.E."/>
            <person name="Soerensen I."/>
            <person name="Sotooka R."/>
            <person name="Sugimoto N."/>
            <person name="Sugita M."/>
            <person name="Sumikawa N."/>
            <person name="Tanurdzic M."/>
            <person name="Theissen G."/>
            <person name="Ulvskov P."/>
            <person name="Wakazuki S."/>
            <person name="Weng J.K."/>
            <person name="Willats W.W."/>
            <person name="Wipf D."/>
            <person name="Wolf P.G."/>
            <person name="Yang L."/>
            <person name="Zimmer A.D."/>
            <person name="Zhu Q."/>
            <person name="Mitros T."/>
            <person name="Hellsten U."/>
            <person name="Loque D."/>
            <person name="Otillar R."/>
            <person name="Salamov A."/>
            <person name="Schmutz J."/>
            <person name="Shapiro H."/>
            <person name="Lindquist E."/>
            <person name="Lucas S."/>
            <person name="Rokhsar D."/>
            <person name="Grigoriev I.V."/>
        </authorList>
    </citation>
    <scope>NUCLEOTIDE SEQUENCE [LARGE SCALE GENOMIC DNA]</scope>
</reference>
<dbReference type="InterPro" id="IPR002067">
    <property type="entry name" value="MCP"/>
</dbReference>
<keyword evidence="6" id="KW-0677">Repeat</keyword>
<evidence type="ECO:0000256" key="13">
    <source>
        <dbReference type="RuleBase" id="RU000488"/>
    </source>
</evidence>
<dbReference type="GO" id="GO:0005347">
    <property type="term" value="F:ATP transmembrane transporter activity"/>
    <property type="evidence" value="ECO:0000318"/>
    <property type="project" value="GO_Central"/>
</dbReference>
<dbReference type="Gene3D" id="1.50.40.10">
    <property type="entry name" value="Mitochondrial carrier domain"/>
    <property type="match status" value="1"/>
</dbReference>
<dbReference type="OrthoDB" id="270584at2759"/>
<proteinExistence type="inferred from homology"/>
<evidence type="ECO:0000256" key="8">
    <source>
        <dbReference type="ARBA" id="ARBA00022837"/>
    </source>
</evidence>
<evidence type="ECO:0008006" key="16">
    <source>
        <dbReference type="Google" id="ProtNLM"/>
    </source>
</evidence>
<evidence type="ECO:0000256" key="3">
    <source>
        <dbReference type="ARBA" id="ARBA00022448"/>
    </source>
</evidence>
<dbReference type="PANTHER" id="PTHR24089">
    <property type="entry name" value="SOLUTE CARRIER FAMILY 25"/>
    <property type="match status" value="1"/>
</dbReference>
<evidence type="ECO:0000256" key="10">
    <source>
        <dbReference type="ARBA" id="ARBA00023128"/>
    </source>
</evidence>
<dbReference type="EMBL" id="GL377581">
    <property type="protein sequence ID" value="EFJ27895.1"/>
    <property type="molecule type" value="Genomic_DNA"/>
</dbReference>
<dbReference type="GO" id="GO:0015866">
    <property type="term" value="P:ADP transport"/>
    <property type="evidence" value="ECO:0000318"/>
    <property type="project" value="GO_Central"/>
</dbReference>
<evidence type="ECO:0000256" key="12">
    <source>
        <dbReference type="PROSITE-ProRule" id="PRU00282"/>
    </source>
</evidence>
<evidence type="ECO:0000256" key="4">
    <source>
        <dbReference type="ARBA" id="ARBA00022692"/>
    </source>
</evidence>
<dbReference type="Proteomes" id="UP000001514">
    <property type="component" value="Unassembled WGS sequence"/>
</dbReference>
<organism evidence="15">
    <name type="scientific">Selaginella moellendorffii</name>
    <name type="common">Spikemoss</name>
    <dbReference type="NCBI Taxonomy" id="88036"/>
    <lineage>
        <taxon>Eukaryota</taxon>
        <taxon>Viridiplantae</taxon>
        <taxon>Streptophyta</taxon>
        <taxon>Embryophyta</taxon>
        <taxon>Tracheophyta</taxon>
        <taxon>Lycopodiopsida</taxon>
        <taxon>Selaginellales</taxon>
        <taxon>Selaginellaceae</taxon>
        <taxon>Selaginella</taxon>
    </lineage>
</organism>
<feature type="repeat" description="Solcar" evidence="12">
    <location>
        <begin position="101"/>
        <end position="185"/>
    </location>
</feature>
<dbReference type="InterPro" id="IPR018108">
    <property type="entry name" value="MCP_transmembrane"/>
</dbReference>
<dbReference type="PROSITE" id="PS50920">
    <property type="entry name" value="SOLCAR"/>
    <property type="match status" value="3"/>
</dbReference>
<dbReference type="PRINTS" id="PR00926">
    <property type="entry name" value="MITOCARRIER"/>
</dbReference>
<keyword evidence="5" id="KW-0479">Metal-binding</keyword>
<dbReference type="STRING" id="88036.D8RJE5"/>
<name>D8RJE5_SELML</name>
<keyword evidence="8" id="KW-0106">Calcium</keyword>
<evidence type="ECO:0000256" key="1">
    <source>
        <dbReference type="ARBA" id="ARBA00004448"/>
    </source>
</evidence>
<dbReference type="HOGENOM" id="CLU_015166_10_2_1"/>
<dbReference type="GO" id="GO:0005743">
    <property type="term" value="C:mitochondrial inner membrane"/>
    <property type="evidence" value="ECO:0007669"/>
    <property type="project" value="UniProtKB-SubCell"/>
</dbReference>
<keyword evidence="3 13" id="KW-0813">Transport</keyword>